<organism evidence="1">
    <name type="scientific">uncultured prokaryote</name>
    <dbReference type="NCBI Taxonomy" id="198431"/>
    <lineage>
        <taxon>unclassified sequences</taxon>
        <taxon>environmental samples</taxon>
    </lineage>
</organism>
<accession>A0A0H5PYC8</accession>
<evidence type="ECO:0000313" key="1">
    <source>
        <dbReference type="EMBL" id="CRY94726.1"/>
    </source>
</evidence>
<dbReference type="AlphaFoldDB" id="A0A0H5PYC8"/>
<reference evidence="1" key="1">
    <citation type="submission" date="2015-06" db="EMBL/GenBank/DDBJ databases">
        <authorList>
            <person name="Joergensen T."/>
        </authorList>
    </citation>
    <scope>NUCLEOTIDE SEQUENCE</scope>
    <source>
        <plasmid evidence="1">pRGRH0332</plasmid>
    </source>
</reference>
<protein>
    <submittedName>
        <fullName evidence="1">Uncharacterized protein</fullName>
    </submittedName>
</protein>
<reference evidence="1" key="2">
    <citation type="submission" date="2015-07" db="EMBL/GenBank/DDBJ databases">
        <title>Plasmids, circular viruses and viroids from rat gut.</title>
        <authorList>
            <person name="Jorgensen T.J."/>
            <person name="Hansen M.A."/>
            <person name="Xu Z."/>
            <person name="Tabak M.A."/>
            <person name="Sorensen S.J."/>
            <person name="Hansen L.H."/>
        </authorList>
    </citation>
    <scope>NUCLEOTIDE SEQUENCE</scope>
    <source>
        <plasmid evidence="1">pRGRH0332</plasmid>
    </source>
</reference>
<geneLocation type="plasmid" evidence="1">
    <name>pRGRH0332</name>
</geneLocation>
<sequence>MSVLKSNWAVGWNAQEQIHNASLVKQVILGEAMSYLMSGGDEQTRRFASSVLDKIGFTQGALGERDASKGDVAIHSTMEAKDIDYIHRKYASEIYSKHLAKPFMSDGEFAKYITEETLRDNGKQEFLDLLEKDIHKTFGVRL</sequence>
<name>A0A0H5PYC8_9ZZZZ</name>
<keyword evidence="1" id="KW-0614">Plasmid</keyword>
<proteinExistence type="predicted"/>
<dbReference type="EMBL" id="LN853001">
    <property type="protein sequence ID" value="CRY94726.1"/>
    <property type="molecule type" value="Genomic_DNA"/>
</dbReference>